<name>A0AAD3H3L6_9STRA</name>
<dbReference type="EMBL" id="BLLK01000038">
    <property type="protein sequence ID" value="GFH49367.1"/>
    <property type="molecule type" value="Genomic_DNA"/>
</dbReference>
<dbReference type="Proteomes" id="UP001054902">
    <property type="component" value="Unassembled WGS sequence"/>
</dbReference>
<accession>A0AAD3H3L6</accession>
<proteinExistence type="predicted"/>
<feature type="signal peptide" evidence="1">
    <location>
        <begin position="1"/>
        <end position="21"/>
    </location>
</feature>
<sequence>MKNILGILIACSVANVRLALAFSQPAQCLTRSRTINENAQNTPLHAANRDNLDLDALQKAAKDPKAFEEYVLNKKNVKEEAKIEEEKPASAKNGYVPIEQWDEERKKDSLQWEEKVQFEGLKNGNRFNQNEILRHHLNTF</sequence>
<keyword evidence="3" id="KW-1185">Reference proteome</keyword>
<evidence type="ECO:0000313" key="2">
    <source>
        <dbReference type="EMBL" id="GFH49367.1"/>
    </source>
</evidence>
<keyword evidence="1" id="KW-0732">Signal</keyword>
<protein>
    <submittedName>
        <fullName evidence="2">Uncharacterized protein</fullName>
    </submittedName>
</protein>
<evidence type="ECO:0000313" key="3">
    <source>
        <dbReference type="Proteomes" id="UP001054902"/>
    </source>
</evidence>
<dbReference type="AlphaFoldDB" id="A0AAD3H3L6"/>
<reference evidence="2 3" key="1">
    <citation type="journal article" date="2021" name="Sci. Rep.">
        <title>The genome of the diatom Chaetoceros tenuissimus carries an ancient integrated fragment of an extant virus.</title>
        <authorList>
            <person name="Hongo Y."/>
            <person name="Kimura K."/>
            <person name="Takaki Y."/>
            <person name="Yoshida Y."/>
            <person name="Baba S."/>
            <person name="Kobayashi G."/>
            <person name="Nagasaki K."/>
            <person name="Hano T."/>
            <person name="Tomaru Y."/>
        </authorList>
    </citation>
    <scope>NUCLEOTIDE SEQUENCE [LARGE SCALE GENOMIC DNA]</scope>
    <source>
        <strain evidence="2 3">NIES-3715</strain>
    </source>
</reference>
<comment type="caution">
    <text evidence="2">The sequence shown here is derived from an EMBL/GenBank/DDBJ whole genome shotgun (WGS) entry which is preliminary data.</text>
</comment>
<gene>
    <name evidence="2" type="ORF">CTEN210_05843</name>
</gene>
<organism evidence="2 3">
    <name type="scientific">Chaetoceros tenuissimus</name>
    <dbReference type="NCBI Taxonomy" id="426638"/>
    <lineage>
        <taxon>Eukaryota</taxon>
        <taxon>Sar</taxon>
        <taxon>Stramenopiles</taxon>
        <taxon>Ochrophyta</taxon>
        <taxon>Bacillariophyta</taxon>
        <taxon>Coscinodiscophyceae</taxon>
        <taxon>Chaetocerotophycidae</taxon>
        <taxon>Chaetocerotales</taxon>
        <taxon>Chaetocerotaceae</taxon>
        <taxon>Chaetoceros</taxon>
    </lineage>
</organism>
<feature type="chain" id="PRO_5042006048" evidence="1">
    <location>
        <begin position="22"/>
        <end position="140"/>
    </location>
</feature>
<evidence type="ECO:0000256" key="1">
    <source>
        <dbReference type="SAM" id="SignalP"/>
    </source>
</evidence>